<sequence length="149" mass="16810">MKFLQTDKRFNSLVNAYGCHFMSMLDMAERLSGLTLTLTQVQFLYDDAVESEFMDAECTLSKPHMVVNLAFDSLGIDQHCNQIGAIHNGMVTFWGKPTVPEKIRATILEGVTERSKHYRGGDECCQLVYDPNPNARVLKVTRVLLYTAS</sequence>
<organism evidence="1">
    <name type="scientific">viral metagenome</name>
    <dbReference type="NCBI Taxonomy" id="1070528"/>
    <lineage>
        <taxon>unclassified sequences</taxon>
        <taxon>metagenomes</taxon>
        <taxon>organismal metagenomes</taxon>
    </lineage>
</organism>
<evidence type="ECO:0000313" key="1">
    <source>
        <dbReference type="EMBL" id="QJA94354.1"/>
    </source>
</evidence>
<accession>A0A6M3LM49</accession>
<name>A0A6M3LM49_9ZZZZ</name>
<dbReference type="EMBL" id="MT143225">
    <property type="protein sequence ID" value="QJA94354.1"/>
    <property type="molecule type" value="Genomic_DNA"/>
</dbReference>
<protein>
    <submittedName>
        <fullName evidence="1">Uncharacterized protein</fullName>
    </submittedName>
</protein>
<gene>
    <name evidence="1" type="ORF">MM415B03877_0002</name>
</gene>
<proteinExistence type="predicted"/>
<dbReference type="AlphaFoldDB" id="A0A6M3LM49"/>
<reference evidence="1" key="1">
    <citation type="submission" date="2020-03" db="EMBL/GenBank/DDBJ databases">
        <title>The deep terrestrial virosphere.</title>
        <authorList>
            <person name="Holmfeldt K."/>
            <person name="Nilsson E."/>
            <person name="Simone D."/>
            <person name="Lopez-Fernandez M."/>
            <person name="Wu X."/>
            <person name="de Brujin I."/>
            <person name="Lundin D."/>
            <person name="Andersson A."/>
            <person name="Bertilsson S."/>
            <person name="Dopson M."/>
        </authorList>
    </citation>
    <scope>NUCLEOTIDE SEQUENCE</scope>
    <source>
        <strain evidence="1">MM415B03877</strain>
    </source>
</reference>